<dbReference type="InterPro" id="IPR010980">
    <property type="entry name" value="Cyt_c/b562"/>
</dbReference>
<feature type="chain" id="PRO_5005505586" evidence="3">
    <location>
        <begin position="22"/>
        <end position="143"/>
    </location>
</feature>
<dbReference type="InterPro" id="IPR009155">
    <property type="entry name" value="Cyt_b562"/>
</dbReference>
<accession>A0A0K6IKE4</accession>
<comment type="similarity">
    <text evidence="1">Belongs to the cytochrome b562 family.</text>
</comment>
<name>A0A0K6IKE4_9GAMM</name>
<organism evidence="4 5">
    <name type="scientific">Marinomonas fungiae</name>
    <dbReference type="NCBI Taxonomy" id="1137284"/>
    <lineage>
        <taxon>Bacteria</taxon>
        <taxon>Pseudomonadati</taxon>
        <taxon>Pseudomonadota</taxon>
        <taxon>Gammaproteobacteria</taxon>
        <taxon>Oceanospirillales</taxon>
        <taxon>Oceanospirillaceae</taxon>
        <taxon>Marinomonas</taxon>
    </lineage>
</organism>
<reference evidence="5" key="1">
    <citation type="submission" date="2015-08" db="EMBL/GenBank/DDBJ databases">
        <authorList>
            <person name="Varghese N."/>
        </authorList>
    </citation>
    <scope>NUCLEOTIDE SEQUENCE [LARGE SCALE GENOMIC DNA]</scope>
    <source>
        <strain evidence="5">JCM 18476</strain>
    </source>
</reference>
<dbReference type="Proteomes" id="UP000182769">
    <property type="component" value="Unassembled WGS sequence"/>
</dbReference>
<dbReference type="GO" id="GO:0005506">
    <property type="term" value="F:iron ion binding"/>
    <property type="evidence" value="ECO:0007669"/>
    <property type="project" value="InterPro"/>
</dbReference>
<dbReference type="STRING" id="1137284.GCA_001418205_01412"/>
<protein>
    <submittedName>
        <fullName evidence="4">Cytochrome b562</fullName>
    </submittedName>
</protein>
<keyword evidence="5" id="KW-1185">Reference proteome</keyword>
<keyword evidence="2 3" id="KW-0732">Signal</keyword>
<proteinExistence type="inferred from homology"/>
<feature type="signal peptide" evidence="3">
    <location>
        <begin position="1"/>
        <end position="21"/>
    </location>
</feature>
<evidence type="ECO:0000256" key="2">
    <source>
        <dbReference type="ARBA" id="ARBA00022729"/>
    </source>
</evidence>
<dbReference type="RefSeq" id="WP_055462512.1">
    <property type="nucleotide sequence ID" value="NZ_CYHG01000003.1"/>
</dbReference>
<sequence>MIGSKIVIGSALLSLSMASFAHEHCGDSALHEDMETLKTEMKSLAFEVKKEDFAAADARIDTIIATLREAREETPYMFKEKALEGEELANRKADYQSVIDDTITAFEALDAAVIAKDADAAKTALGEVGNLRKKGHRAFKVDC</sequence>
<dbReference type="GO" id="GO:0020037">
    <property type="term" value="F:heme binding"/>
    <property type="evidence" value="ECO:0007669"/>
    <property type="project" value="InterPro"/>
</dbReference>
<dbReference type="AlphaFoldDB" id="A0A0K6IKE4"/>
<gene>
    <name evidence="4" type="ORF">Ga0061065_103412</name>
</gene>
<evidence type="ECO:0000313" key="5">
    <source>
        <dbReference type="Proteomes" id="UP000182769"/>
    </source>
</evidence>
<dbReference type="Pfam" id="PF07361">
    <property type="entry name" value="Cytochrom_B562"/>
    <property type="match status" value="1"/>
</dbReference>
<dbReference type="SUPFAM" id="SSF47175">
    <property type="entry name" value="Cytochromes"/>
    <property type="match status" value="1"/>
</dbReference>
<evidence type="ECO:0000256" key="3">
    <source>
        <dbReference type="SAM" id="SignalP"/>
    </source>
</evidence>
<dbReference type="GO" id="GO:0009055">
    <property type="term" value="F:electron transfer activity"/>
    <property type="evidence" value="ECO:0007669"/>
    <property type="project" value="InterPro"/>
</dbReference>
<dbReference type="OrthoDB" id="6106480at2"/>
<dbReference type="GO" id="GO:0042597">
    <property type="term" value="C:periplasmic space"/>
    <property type="evidence" value="ECO:0007669"/>
    <property type="project" value="InterPro"/>
</dbReference>
<evidence type="ECO:0000313" key="4">
    <source>
        <dbReference type="EMBL" id="CUB03561.1"/>
    </source>
</evidence>
<dbReference type="Gene3D" id="1.20.120.10">
    <property type="entry name" value="Cytochrome c/b562"/>
    <property type="match status" value="1"/>
</dbReference>
<dbReference type="GO" id="GO:0022900">
    <property type="term" value="P:electron transport chain"/>
    <property type="evidence" value="ECO:0007669"/>
    <property type="project" value="InterPro"/>
</dbReference>
<evidence type="ECO:0000256" key="1">
    <source>
        <dbReference type="ARBA" id="ARBA00005523"/>
    </source>
</evidence>
<dbReference type="EMBL" id="CYHG01000003">
    <property type="protein sequence ID" value="CUB03561.1"/>
    <property type="molecule type" value="Genomic_DNA"/>
</dbReference>